<proteinExistence type="predicted"/>
<dbReference type="OrthoDB" id="4368277at2759"/>
<keyword evidence="2" id="KW-1185">Reference proteome</keyword>
<dbReference type="Proteomes" id="UP001149954">
    <property type="component" value="Unassembled WGS sequence"/>
</dbReference>
<evidence type="ECO:0000313" key="2">
    <source>
        <dbReference type="Proteomes" id="UP001149954"/>
    </source>
</evidence>
<dbReference type="EMBL" id="JAPWDS010000002">
    <property type="protein sequence ID" value="KAJ5513781.1"/>
    <property type="molecule type" value="Genomic_DNA"/>
</dbReference>
<reference evidence="1" key="2">
    <citation type="journal article" date="2023" name="IMA Fungus">
        <title>Comparative genomic study of the Penicillium genus elucidates a diverse pangenome and 15 lateral gene transfer events.</title>
        <authorList>
            <person name="Petersen C."/>
            <person name="Sorensen T."/>
            <person name="Nielsen M.R."/>
            <person name="Sondergaard T.E."/>
            <person name="Sorensen J.L."/>
            <person name="Fitzpatrick D.A."/>
            <person name="Frisvad J.C."/>
            <person name="Nielsen K.L."/>
        </authorList>
    </citation>
    <scope>NUCLEOTIDE SEQUENCE</scope>
    <source>
        <strain evidence="1">IBT 29495</strain>
    </source>
</reference>
<name>A0A9W9Y0T2_9EURO</name>
<accession>A0A9W9Y0T2</accession>
<comment type="caution">
    <text evidence="1">The sequence shown here is derived from an EMBL/GenBank/DDBJ whole genome shotgun (WGS) entry which is preliminary data.</text>
</comment>
<sequence length="136" mass="15587">MKTMDRSRCHNHVAVRMVQQNILPSEATVIRDLMQTLGPRLSFLILGIFGEIDHIALEGALSLNSAMVAFQQRLNATQEGRIKQAYMNLYSYFRKLASPGAKLQESCIKWEKQEGNENGVRGQDFQQYTAFERMNF</sequence>
<evidence type="ECO:0000313" key="1">
    <source>
        <dbReference type="EMBL" id="KAJ5513781.1"/>
    </source>
</evidence>
<organism evidence="1 2">
    <name type="scientific">Penicillium fimorum</name>
    <dbReference type="NCBI Taxonomy" id="1882269"/>
    <lineage>
        <taxon>Eukaryota</taxon>
        <taxon>Fungi</taxon>
        <taxon>Dikarya</taxon>
        <taxon>Ascomycota</taxon>
        <taxon>Pezizomycotina</taxon>
        <taxon>Eurotiomycetes</taxon>
        <taxon>Eurotiomycetidae</taxon>
        <taxon>Eurotiales</taxon>
        <taxon>Aspergillaceae</taxon>
        <taxon>Penicillium</taxon>
    </lineage>
</organism>
<protein>
    <submittedName>
        <fullName evidence="1">Uncharacterized protein</fullName>
    </submittedName>
</protein>
<reference evidence="1" key="1">
    <citation type="submission" date="2022-12" db="EMBL/GenBank/DDBJ databases">
        <authorList>
            <person name="Petersen C."/>
        </authorList>
    </citation>
    <scope>NUCLEOTIDE SEQUENCE</scope>
    <source>
        <strain evidence="1">IBT 29495</strain>
    </source>
</reference>
<gene>
    <name evidence="1" type="ORF">N7463_003333</name>
</gene>
<dbReference type="AlphaFoldDB" id="A0A9W9Y0T2"/>